<keyword evidence="4" id="KW-1185">Reference proteome</keyword>
<organism evidence="3 4">
    <name type="scientific">Daejeonella rubra</name>
    <dbReference type="NCBI Taxonomy" id="990371"/>
    <lineage>
        <taxon>Bacteria</taxon>
        <taxon>Pseudomonadati</taxon>
        <taxon>Bacteroidota</taxon>
        <taxon>Sphingobacteriia</taxon>
        <taxon>Sphingobacteriales</taxon>
        <taxon>Sphingobacteriaceae</taxon>
        <taxon>Daejeonella</taxon>
    </lineage>
</organism>
<dbReference type="EMBL" id="FNHH01000008">
    <property type="protein sequence ID" value="SDM26246.1"/>
    <property type="molecule type" value="Genomic_DNA"/>
</dbReference>
<sequence length="65" mass="6953">MKKISGFLAIAFFAATLTVTAQEPKSAPKPAEKMECKMGKDCKMSGCSDKSKTSETAPKAPKKKN</sequence>
<name>A0A1G9RSQ6_9SPHI</name>
<feature type="compositionally biased region" description="Basic and acidic residues" evidence="1">
    <location>
        <begin position="41"/>
        <end position="53"/>
    </location>
</feature>
<evidence type="ECO:0000313" key="3">
    <source>
        <dbReference type="EMBL" id="SDM26246.1"/>
    </source>
</evidence>
<dbReference type="AlphaFoldDB" id="A0A1G9RSQ6"/>
<feature type="signal peptide" evidence="2">
    <location>
        <begin position="1"/>
        <end position="21"/>
    </location>
</feature>
<dbReference type="STRING" id="990371.SAMN05421813_108139"/>
<dbReference type="RefSeq" id="WP_090703368.1">
    <property type="nucleotide sequence ID" value="NZ_FNHH01000008.1"/>
</dbReference>
<dbReference type="Proteomes" id="UP000199226">
    <property type="component" value="Unassembled WGS sequence"/>
</dbReference>
<evidence type="ECO:0000256" key="2">
    <source>
        <dbReference type="SAM" id="SignalP"/>
    </source>
</evidence>
<feature type="region of interest" description="Disordered" evidence="1">
    <location>
        <begin position="41"/>
        <end position="65"/>
    </location>
</feature>
<evidence type="ECO:0000313" key="4">
    <source>
        <dbReference type="Proteomes" id="UP000199226"/>
    </source>
</evidence>
<evidence type="ECO:0008006" key="5">
    <source>
        <dbReference type="Google" id="ProtNLM"/>
    </source>
</evidence>
<protein>
    <recommendedName>
        <fullName evidence="5">Pentapeptide MXKDX repeat protein</fullName>
    </recommendedName>
</protein>
<gene>
    <name evidence="3" type="ORF">SAMN05421813_108139</name>
</gene>
<evidence type="ECO:0000256" key="1">
    <source>
        <dbReference type="SAM" id="MobiDB-lite"/>
    </source>
</evidence>
<reference evidence="4" key="1">
    <citation type="submission" date="2016-10" db="EMBL/GenBank/DDBJ databases">
        <authorList>
            <person name="Varghese N."/>
            <person name="Submissions S."/>
        </authorList>
    </citation>
    <scope>NUCLEOTIDE SEQUENCE [LARGE SCALE GENOMIC DNA]</scope>
    <source>
        <strain evidence="4">DSM 24536</strain>
    </source>
</reference>
<keyword evidence="2" id="KW-0732">Signal</keyword>
<accession>A0A1G9RSQ6</accession>
<feature type="chain" id="PRO_5011655656" description="Pentapeptide MXKDX repeat protein" evidence="2">
    <location>
        <begin position="22"/>
        <end position="65"/>
    </location>
</feature>
<proteinExistence type="predicted"/>